<evidence type="ECO:0000256" key="1">
    <source>
        <dbReference type="SAM" id="MobiDB-lite"/>
    </source>
</evidence>
<feature type="compositionally biased region" description="Basic residues" evidence="1">
    <location>
        <begin position="34"/>
        <end position="44"/>
    </location>
</feature>
<reference evidence="2" key="1">
    <citation type="submission" date="2020-02" db="EMBL/GenBank/DDBJ databases">
        <authorList>
            <person name="Meier V. D."/>
        </authorList>
    </citation>
    <scope>NUCLEOTIDE SEQUENCE</scope>
    <source>
        <strain evidence="2">AVDCRST_MAG53</strain>
    </source>
</reference>
<feature type="non-terminal residue" evidence="2">
    <location>
        <position position="1"/>
    </location>
</feature>
<protein>
    <submittedName>
        <fullName evidence="2">Uncharacterized protein</fullName>
    </submittedName>
</protein>
<organism evidence="2">
    <name type="scientific">uncultured Solirubrobacteraceae bacterium</name>
    <dbReference type="NCBI Taxonomy" id="1162706"/>
    <lineage>
        <taxon>Bacteria</taxon>
        <taxon>Bacillati</taxon>
        <taxon>Actinomycetota</taxon>
        <taxon>Thermoleophilia</taxon>
        <taxon>Solirubrobacterales</taxon>
        <taxon>Solirubrobacteraceae</taxon>
        <taxon>environmental samples</taxon>
    </lineage>
</organism>
<name>A0A6J4SXB2_9ACTN</name>
<feature type="compositionally biased region" description="Low complexity" evidence="1">
    <location>
        <begin position="16"/>
        <end position="33"/>
    </location>
</feature>
<sequence length="63" mass="6748">ARAPPALPPRGRRPPAGHAGMAPGSGRDGGLSLRVRRRRRRALRPRSGPGVAASPEPLRRRDL</sequence>
<dbReference type="AlphaFoldDB" id="A0A6J4SXB2"/>
<gene>
    <name evidence="2" type="ORF">AVDCRST_MAG53-2530</name>
</gene>
<dbReference type="EMBL" id="CADCVR010000078">
    <property type="protein sequence ID" value="CAA9507741.1"/>
    <property type="molecule type" value="Genomic_DNA"/>
</dbReference>
<feature type="region of interest" description="Disordered" evidence="1">
    <location>
        <begin position="1"/>
        <end position="63"/>
    </location>
</feature>
<feature type="non-terminal residue" evidence="2">
    <location>
        <position position="63"/>
    </location>
</feature>
<proteinExistence type="predicted"/>
<evidence type="ECO:0000313" key="2">
    <source>
        <dbReference type="EMBL" id="CAA9507741.1"/>
    </source>
</evidence>
<accession>A0A6J4SXB2</accession>